<reference evidence="1 2" key="1">
    <citation type="submission" date="2019-06" db="EMBL/GenBank/DDBJ databases">
        <authorList>
            <person name="Palmer J.M."/>
        </authorList>
    </citation>
    <scope>NUCLEOTIDE SEQUENCE [LARGE SCALE GENOMIC DNA]</scope>
    <source>
        <strain evidence="1 2">TWF102</strain>
    </source>
</reference>
<dbReference type="Proteomes" id="UP000475325">
    <property type="component" value="Unassembled WGS sequence"/>
</dbReference>
<comment type="caution">
    <text evidence="1">The sequence shown here is derived from an EMBL/GenBank/DDBJ whole genome shotgun (WGS) entry which is preliminary data.</text>
</comment>
<name>A0A7C8NYP1_ORBOL</name>
<gene>
    <name evidence="1" type="ORF">TWF102_000234</name>
</gene>
<evidence type="ECO:0000313" key="1">
    <source>
        <dbReference type="EMBL" id="KAF3113579.1"/>
    </source>
</evidence>
<dbReference type="EMBL" id="WIQW01000001">
    <property type="protein sequence ID" value="KAF3113579.1"/>
    <property type="molecule type" value="Genomic_DNA"/>
</dbReference>
<proteinExistence type="predicted"/>
<accession>A0A7C8NYP1</accession>
<organism evidence="1 2">
    <name type="scientific">Orbilia oligospora</name>
    <name type="common">Nematode-trapping fungus</name>
    <name type="synonym">Arthrobotrys oligospora</name>
    <dbReference type="NCBI Taxonomy" id="2813651"/>
    <lineage>
        <taxon>Eukaryota</taxon>
        <taxon>Fungi</taxon>
        <taxon>Dikarya</taxon>
        <taxon>Ascomycota</taxon>
        <taxon>Pezizomycotina</taxon>
        <taxon>Orbiliomycetes</taxon>
        <taxon>Orbiliales</taxon>
        <taxon>Orbiliaceae</taxon>
        <taxon>Orbilia</taxon>
    </lineage>
</organism>
<protein>
    <submittedName>
        <fullName evidence="1">Uncharacterized protein</fullName>
    </submittedName>
</protein>
<dbReference type="AlphaFoldDB" id="A0A7C8NYP1"/>
<evidence type="ECO:0000313" key="2">
    <source>
        <dbReference type="Proteomes" id="UP000475325"/>
    </source>
</evidence>
<sequence>MKSCGRGLIEGYKCGGGVHEDCKKAWKESKYKDFAEHTTNQHPAENPRDPQFKYGVAAGGYYCGFCVQRIPTTTHRSLLEYLRESHFEQKELTDIKLWVSSHDVDMSRRGEAIQCARGAFTKEIALNPQPFDLAQIARTSGVEEALRAPQDPMTTRVDRRDLLPFQPACSEGIEIELDYGPEG</sequence>